<reference evidence="1 2" key="1">
    <citation type="submission" date="2023-07" db="EMBL/GenBank/DDBJ databases">
        <title>Closed genome sequence of Methanimicrococcus sp. Es2.</title>
        <authorList>
            <person name="Protasov E."/>
            <person name="Platt K."/>
            <person name="Reeh H."/>
            <person name="Poehlein A."/>
            <person name="Daniel R."/>
            <person name="Brune A."/>
        </authorList>
    </citation>
    <scope>NUCLEOTIDE SEQUENCE [LARGE SCALE GENOMIC DNA]</scope>
    <source>
        <strain evidence="1 2">Es2</strain>
    </source>
</reference>
<dbReference type="AlphaFoldDB" id="A0AA96V9F9"/>
<protein>
    <submittedName>
        <fullName evidence="1">Uncharacterized protein</fullName>
    </submittedName>
</protein>
<dbReference type="EMBL" id="CP131062">
    <property type="protein sequence ID" value="WNY28180.1"/>
    <property type="molecule type" value="Genomic_DNA"/>
</dbReference>
<proteinExistence type="predicted"/>
<evidence type="ECO:0000313" key="1">
    <source>
        <dbReference type="EMBL" id="WNY28180.1"/>
    </source>
</evidence>
<dbReference type="RefSeq" id="WP_316559728.1">
    <property type="nucleotide sequence ID" value="NZ_CP131062.1"/>
</dbReference>
<keyword evidence="2" id="KW-1185">Reference proteome</keyword>
<organism evidence="1 2">
    <name type="scientific">Methanimicrococcus stummii</name>
    <dbReference type="NCBI Taxonomy" id="3028294"/>
    <lineage>
        <taxon>Archaea</taxon>
        <taxon>Methanobacteriati</taxon>
        <taxon>Methanobacteriota</taxon>
        <taxon>Stenosarchaea group</taxon>
        <taxon>Methanomicrobia</taxon>
        <taxon>Methanosarcinales</taxon>
        <taxon>Methanosarcinaceae</taxon>
        <taxon>Methanimicrococcus</taxon>
    </lineage>
</organism>
<dbReference type="Proteomes" id="UP001302662">
    <property type="component" value="Chromosome"/>
</dbReference>
<accession>A0AA96V9F9</accession>
<dbReference type="KEGG" id="mees:MmiEs2_03620"/>
<dbReference type="GeneID" id="85196812"/>
<gene>
    <name evidence="1" type="ORF">MmiEs2_03620</name>
</gene>
<evidence type="ECO:0000313" key="2">
    <source>
        <dbReference type="Proteomes" id="UP001302662"/>
    </source>
</evidence>
<name>A0AA96V9F9_9EURY</name>
<sequence length="78" mass="9247">MDDIGKHLLELQDRMEKMSDDELVAFVNENYPEAGWCGKRKLVTRKILTFERMRVYGDKDLSMSDEEWAEKMKSENKS</sequence>